<feature type="transmembrane region" description="Helical" evidence="1">
    <location>
        <begin position="169"/>
        <end position="196"/>
    </location>
</feature>
<evidence type="ECO:0000313" key="3">
    <source>
        <dbReference type="Proteomes" id="UP000321485"/>
    </source>
</evidence>
<gene>
    <name evidence="2" type="ORF">ATF69_2520</name>
</gene>
<comment type="caution">
    <text evidence="2">The sequence shown here is derived from an EMBL/GenBank/DDBJ whole genome shotgun (WGS) entry which is preliminary data.</text>
</comment>
<keyword evidence="1" id="KW-0812">Transmembrane</keyword>
<sequence>MTAPSASSPVQRAQPCDWLAVLLLLGFGFLQLYYCDLTFHGPDQIRDVDTVRQWLHRGQWPQSSTPFNGRFFLPPGFYYLLGLPLLVVDSEVSIFAAFGFFNVACIGWAWTMLRTHLGSRVALAYVALCMPIFGSVYTHSAWNPALVMGLSSLVLALWVRALHRPNTGWFALVLAMFVLLQVHPSAALLALVMGLFAVVHPAVLRQRGTWAGIGVVLALTAWWALWAKPWSIERVVAAPPPPSEAGWAALAGRLLSPGKWWDALAMPYHMVAGIEPALPMVTAAAAALLGVLLVGVLLGLVRAARSPAMRWVAAAVLVWWSMAMLLLPFGAFWYLDVIQPWMSLLAAYGWAGASARWARSAAAWLVAMAAVGVVALGGQWALYRQFEVLGKLDLGANVSFFPRIPGPQRWAPSFSFRYLRAMQDYVDSESLCQSQLRGLYWMLVRDMTNRQFDARCQAAAGGALVTQYLIEPQAQAVQSAFTQGLAPVAALPGAAVYAFAPLPLRVNGREGGNVFTEERLDYMTFAPATHREGIALQISAPGPAVLRVALRCTDETVLPLPEGWSLVQASSSVPPRAEHFRYMGSNYYTLEWSLLPAWPGASITVATPPVALQCDVSAAARALP</sequence>
<reference evidence="2 3" key="1">
    <citation type="journal article" date="2015" name="Stand. Genomic Sci.">
        <title>Genomic Encyclopedia of Bacterial and Archaeal Type Strains, Phase III: the genomes of soil and plant-associated and newly described type strains.</title>
        <authorList>
            <person name="Whitman W.B."/>
            <person name="Woyke T."/>
            <person name="Klenk H.P."/>
            <person name="Zhou Y."/>
            <person name="Lilburn T.G."/>
            <person name="Beck B.J."/>
            <person name="De Vos P."/>
            <person name="Vandamme P."/>
            <person name="Eisen J.A."/>
            <person name="Garrity G."/>
            <person name="Hugenholtz P."/>
            <person name="Kyrpides N.C."/>
        </authorList>
    </citation>
    <scope>NUCLEOTIDE SEQUENCE [LARGE SCALE GENOMIC DNA]</scope>
    <source>
        <strain evidence="2 3">DSM 64</strain>
    </source>
</reference>
<organism evidence="2 3">
    <name type="scientific">Acidovorax delafieldii</name>
    <name type="common">Pseudomonas delafieldii</name>
    <dbReference type="NCBI Taxonomy" id="47920"/>
    <lineage>
        <taxon>Bacteria</taxon>
        <taxon>Pseudomonadati</taxon>
        <taxon>Pseudomonadota</taxon>
        <taxon>Betaproteobacteria</taxon>
        <taxon>Burkholderiales</taxon>
        <taxon>Comamonadaceae</taxon>
        <taxon>Acidovorax</taxon>
    </lineage>
</organism>
<feature type="transmembrane region" description="Helical" evidence="1">
    <location>
        <begin position="119"/>
        <end position="138"/>
    </location>
</feature>
<dbReference type="Proteomes" id="UP000321485">
    <property type="component" value="Unassembled WGS sequence"/>
</dbReference>
<dbReference type="EMBL" id="VJWE01000013">
    <property type="protein sequence ID" value="TWG37473.1"/>
    <property type="molecule type" value="Genomic_DNA"/>
</dbReference>
<dbReference type="AlphaFoldDB" id="A0A561XMY7"/>
<dbReference type="GeneID" id="51111579"/>
<feature type="transmembrane region" description="Helical" evidence="1">
    <location>
        <begin position="312"/>
        <end position="335"/>
    </location>
</feature>
<keyword evidence="1" id="KW-0472">Membrane</keyword>
<evidence type="ECO:0008006" key="4">
    <source>
        <dbReference type="Google" id="ProtNLM"/>
    </source>
</evidence>
<feature type="transmembrane region" description="Helical" evidence="1">
    <location>
        <begin position="16"/>
        <end position="34"/>
    </location>
</feature>
<feature type="transmembrane region" description="Helical" evidence="1">
    <location>
        <begin position="145"/>
        <end position="163"/>
    </location>
</feature>
<dbReference type="RefSeq" id="WP_146871171.1">
    <property type="nucleotide sequence ID" value="NZ_VJWE01000013.1"/>
</dbReference>
<accession>A0A561XMY7</accession>
<feature type="transmembrane region" description="Helical" evidence="1">
    <location>
        <begin position="95"/>
        <end position="113"/>
    </location>
</feature>
<protein>
    <recommendedName>
        <fullName evidence="4">4-amino-4-deoxy-L-arabinose transferase-like glycosyltransferase</fullName>
    </recommendedName>
</protein>
<feature type="transmembrane region" description="Helical" evidence="1">
    <location>
        <begin position="208"/>
        <end position="226"/>
    </location>
</feature>
<feature type="transmembrane region" description="Helical" evidence="1">
    <location>
        <begin position="71"/>
        <end position="88"/>
    </location>
</feature>
<keyword evidence="1" id="KW-1133">Transmembrane helix</keyword>
<feature type="transmembrane region" description="Helical" evidence="1">
    <location>
        <begin position="361"/>
        <end position="383"/>
    </location>
</feature>
<evidence type="ECO:0000256" key="1">
    <source>
        <dbReference type="SAM" id="Phobius"/>
    </source>
</evidence>
<evidence type="ECO:0000313" key="2">
    <source>
        <dbReference type="EMBL" id="TWG37473.1"/>
    </source>
</evidence>
<name>A0A561XMY7_ACIDE</name>
<feature type="transmembrane region" description="Helical" evidence="1">
    <location>
        <begin position="277"/>
        <end position="300"/>
    </location>
</feature>
<proteinExistence type="predicted"/>